<gene>
    <name evidence="3" type="ORF">SLEP1_g43503</name>
</gene>
<dbReference type="PANTHER" id="PTHR46732:SF5">
    <property type="entry name" value="ATP-DEPENDENT PROTEASE LA (LON) DOMAIN PROTEIN"/>
    <property type="match status" value="1"/>
</dbReference>
<keyword evidence="1" id="KW-0175">Coiled coil</keyword>
<evidence type="ECO:0000313" key="3">
    <source>
        <dbReference type="EMBL" id="GKV35200.1"/>
    </source>
</evidence>
<name>A0AAV5LD67_9ROSI</name>
<evidence type="ECO:0000256" key="1">
    <source>
        <dbReference type="SAM" id="Coils"/>
    </source>
</evidence>
<dbReference type="EMBL" id="BPVZ01000109">
    <property type="protein sequence ID" value="GKV35200.1"/>
    <property type="molecule type" value="Genomic_DNA"/>
</dbReference>
<proteinExistence type="predicted"/>
<feature type="domain" description="Lon N-terminal" evidence="2">
    <location>
        <begin position="68"/>
        <end position="294"/>
    </location>
</feature>
<dbReference type="Gene3D" id="2.30.130.40">
    <property type="entry name" value="LON domain-like"/>
    <property type="match status" value="1"/>
</dbReference>
<keyword evidence="4" id="KW-1185">Reference proteome</keyword>
<dbReference type="InterPro" id="IPR046336">
    <property type="entry name" value="Lon_prtase_N_sf"/>
</dbReference>
<dbReference type="PROSITE" id="PS51787">
    <property type="entry name" value="LON_N"/>
    <property type="match status" value="1"/>
</dbReference>
<reference evidence="3 4" key="1">
    <citation type="journal article" date="2021" name="Commun. Biol.">
        <title>The genome of Shorea leprosula (Dipterocarpaceae) highlights the ecological relevance of drought in aseasonal tropical rainforests.</title>
        <authorList>
            <person name="Ng K.K.S."/>
            <person name="Kobayashi M.J."/>
            <person name="Fawcett J.A."/>
            <person name="Hatakeyama M."/>
            <person name="Paape T."/>
            <person name="Ng C.H."/>
            <person name="Ang C.C."/>
            <person name="Tnah L.H."/>
            <person name="Lee C.T."/>
            <person name="Nishiyama T."/>
            <person name="Sese J."/>
            <person name="O'Brien M.J."/>
            <person name="Copetti D."/>
            <person name="Mohd Noor M.I."/>
            <person name="Ong R.C."/>
            <person name="Putra M."/>
            <person name="Sireger I.Z."/>
            <person name="Indrioko S."/>
            <person name="Kosugi Y."/>
            <person name="Izuno A."/>
            <person name="Isagi Y."/>
            <person name="Lee S.L."/>
            <person name="Shimizu K.K."/>
        </authorList>
    </citation>
    <scope>NUCLEOTIDE SEQUENCE [LARGE SCALE GENOMIC DNA]</scope>
    <source>
        <strain evidence="3">214</strain>
    </source>
</reference>
<comment type="caution">
    <text evidence="3">The sequence shown here is derived from an EMBL/GenBank/DDBJ whole genome shotgun (WGS) entry which is preliminary data.</text>
</comment>
<evidence type="ECO:0000313" key="4">
    <source>
        <dbReference type="Proteomes" id="UP001054252"/>
    </source>
</evidence>
<dbReference type="Pfam" id="PF02190">
    <property type="entry name" value="LON_substr_bdg"/>
    <property type="match status" value="1"/>
</dbReference>
<dbReference type="PANTHER" id="PTHR46732">
    <property type="entry name" value="ATP-DEPENDENT PROTEASE LA (LON) DOMAIN PROTEIN"/>
    <property type="match status" value="1"/>
</dbReference>
<dbReference type="SUPFAM" id="SSF88697">
    <property type="entry name" value="PUA domain-like"/>
    <property type="match status" value="1"/>
</dbReference>
<feature type="coiled-coil region" evidence="1">
    <location>
        <begin position="266"/>
        <end position="293"/>
    </location>
</feature>
<dbReference type="AlphaFoldDB" id="A0AAV5LD67"/>
<protein>
    <recommendedName>
        <fullName evidence="2">Lon N-terminal domain-containing protein</fullName>
    </recommendedName>
</protein>
<sequence length="309" mass="34707">MNCRSSFFFANNLHHTLTTSKIHNSESCNRNRYPFSGAFPRKVNFAGHGEVSSKHRRRFCPSASSLELPLLPFNMNEVLVPSEKKTLHLYEARYLALLEESLLRKKLFVHFVLDPISISNSATEASFAARHGCLVFIENVERLDVGASVSTRGIGRVKIVKFLQAEPYLIGEIRPMQDRVVDGTDNLSPKVMQVKEALYSLNSLEIKLKTPKEAELQTYILNSLSWAENEPSLECDEAFVPSSAERVSFAAFQPVTGSTQSELLKLQGEKVKAMELKDTLQRLESSLELVKDNISMVAAKLAIQSLEMR</sequence>
<dbReference type="Proteomes" id="UP001054252">
    <property type="component" value="Unassembled WGS sequence"/>
</dbReference>
<dbReference type="InterPro" id="IPR015947">
    <property type="entry name" value="PUA-like_sf"/>
</dbReference>
<organism evidence="3 4">
    <name type="scientific">Rubroshorea leprosula</name>
    <dbReference type="NCBI Taxonomy" id="152421"/>
    <lineage>
        <taxon>Eukaryota</taxon>
        <taxon>Viridiplantae</taxon>
        <taxon>Streptophyta</taxon>
        <taxon>Embryophyta</taxon>
        <taxon>Tracheophyta</taxon>
        <taxon>Spermatophyta</taxon>
        <taxon>Magnoliopsida</taxon>
        <taxon>eudicotyledons</taxon>
        <taxon>Gunneridae</taxon>
        <taxon>Pentapetalae</taxon>
        <taxon>rosids</taxon>
        <taxon>malvids</taxon>
        <taxon>Malvales</taxon>
        <taxon>Dipterocarpaceae</taxon>
        <taxon>Rubroshorea</taxon>
    </lineage>
</organism>
<evidence type="ECO:0000259" key="2">
    <source>
        <dbReference type="PROSITE" id="PS51787"/>
    </source>
</evidence>
<accession>A0AAV5LD67</accession>
<dbReference type="InterPro" id="IPR003111">
    <property type="entry name" value="Lon_prtase_N"/>
</dbReference>